<dbReference type="Proteomes" id="UP000232188">
    <property type="component" value="Unassembled WGS sequence"/>
</dbReference>
<accession>A0A2M9YNP8</accession>
<dbReference type="Pfam" id="PF22479">
    <property type="entry name" value="Pam3_gp18"/>
    <property type="match status" value="1"/>
</dbReference>
<dbReference type="RefSeq" id="WP_100785989.1">
    <property type="nucleotide sequence ID" value="NZ_NPDU01000021.1"/>
</dbReference>
<feature type="domain" description="Cyanophage baseplate Pam3 plug gp18" evidence="1">
    <location>
        <begin position="5"/>
        <end position="109"/>
    </location>
</feature>
<reference evidence="4 5" key="1">
    <citation type="submission" date="2017-07" db="EMBL/GenBank/DDBJ databases">
        <title>Leptospira spp. isolated from tropical soils.</title>
        <authorList>
            <person name="Thibeaux R."/>
            <person name="Iraola G."/>
            <person name="Ferres I."/>
            <person name="Bierque E."/>
            <person name="Girault D."/>
            <person name="Soupe-Gilbert M.-E."/>
            <person name="Picardeau M."/>
            <person name="Goarant C."/>
        </authorList>
    </citation>
    <scope>NUCLEOTIDE SEQUENCE [LARGE SCALE GENOMIC DNA]</scope>
    <source>
        <strain evidence="2 5">FH2-B-C1</strain>
        <strain evidence="3 4">FH2-B-D1</strain>
    </source>
</reference>
<evidence type="ECO:0000313" key="2">
    <source>
        <dbReference type="EMBL" id="PJZ53139.1"/>
    </source>
</evidence>
<gene>
    <name evidence="3" type="ORF">CH376_09780</name>
    <name evidence="2" type="ORF">CH380_12065</name>
</gene>
<dbReference type="AlphaFoldDB" id="A0A2M9YNP8"/>
<keyword evidence="4" id="KW-1185">Reference proteome</keyword>
<dbReference type="Proteomes" id="UP000232149">
    <property type="component" value="Unassembled WGS sequence"/>
</dbReference>
<protein>
    <recommendedName>
        <fullName evidence="1">Cyanophage baseplate Pam3 plug gp18 domain-containing protein</fullName>
    </recommendedName>
</protein>
<dbReference type="InterPro" id="IPR054252">
    <property type="entry name" value="Pam3_gp18"/>
</dbReference>
<evidence type="ECO:0000313" key="5">
    <source>
        <dbReference type="Proteomes" id="UP000232188"/>
    </source>
</evidence>
<dbReference type="EMBL" id="NPDU01000021">
    <property type="protein sequence ID" value="PJZ62071.1"/>
    <property type="molecule type" value="Genomic_DNA"/>
</dbReference>
<evidence type="ECO:0000259" key="1">
    <source>
        <dbReference type="Pfam" id="PF22479"/>
    </source>
</evidence>
<proteinExistence type="predicted"/>
<sequence>MPIFKYLPIDSDSIPIRNTYQIGSKEFEFEFAYNQVGDFVTVLVRDQNGNELFSSCLVYGVSLNHLVVDEFPVSIVLRPLDIDDLYRDEFVEIPVNPQTLGSNVQLYIEGEE</sequence>
<evidence type="ECO:0000313" key="3">
    <source>
        <dbReference type="EMBL" id="PJZ62071.1"/>
    </source>
</evidence>
<dbReference type="EMBL" id="NPDV01000009">
    <property type="protein sequence ID" value="PJZ53139.1"/>
    <property type="molecule type" value="Genomic_DNA"/>
</dbReference>
<organism evidence="2 5">
    <name type="scientific">Leptospira adleri</name>
    <dbReference type="NCBI Taxonomy" id="2023186"/>
    <lineage>
        <taxon>Bacteria</taxon>
        <taxon>Pseudomonadati</taxon>
        <taxon>Spirochaetota</taxon>
        <taxon>Spirochaetia</taxon>
        <taxon>Leptospirales</taxon>
        <taxon>Leptospiraceae</taxon>
        <taxon>Leptospira</taxon>
    </lineage>
</organism>
<name>A0A2M9YNP8_9LEPT</name>
<comment type="caution">
    <text evidence="2">The sequence shown here is derived from an EMBL/GenBank/DDBJ whole genome shotgun (WGS) entry which is preliminary data.</text>
</comment>
<evidence type="ECO:0000313" key="4">
    <source>
        <dbReference type="Proteomes" id="UP000232149"/>
    </source>
</evidence>